<evidence type="ECO:0000256" key="3">
    <source>
        <dbReference type="ARBA" id="ARBA00012756"/>
    </source>
</evidence>
<dbReference type="GO" id="GO:0004565">
    <property type="term" value="F:beta-galactosidase activity"/>
    <property type="evidence" value="ECO:0007669"/>
    <property type="project" value="UniProtKB-EC"/>
</dbReference>
<dbReference type="SUPFAM" id="SSF52317">
    <property type="entry name" value="Class I glutamine amidotransferase-like"/>
    <property type="match status" value="1"/>
</dbReference>
<keyword evidence="4" id="KW-0479">Metal-binding</keyword>
<gene>
    <name evidence="10" type="ORF">DWY69_00690</name>
</gene>
<evidence type="ECO:0000259" key="8">
    <source>
        <dbReference type="Pfam" id="PF02449"/>
    </source>
</evidence>
<comment type="catalytic activity">
    <reaction evidence="1">
        <text>Hydrolysis of terminal non-reducing beta-D-galactose residues in beta-D-galactosides.</text>
        <dbReference type="EC" id="3.2.1.23"/>
    </reaction>
</comment>
<evidence type="ECO:0000256" key="6">
    <source>
        <dbReference type="ARBA" id="ARBA00022833"/>
    </source>
</evidence>
<organism evidence="10 11">
    <name type="scientific">Eisenbergiella massiliensis</name>
    <dbReference type="NCBI Taxonomy" id="1720294"/>
    <lineage>
        <taxon>Bacteria</taxon>
        <taxon>Bacillati</taxon>
        <taxon>Bacillota</taxon>
        <taxon>Clostridia</taxon>
        <taxon>Lachnospirales</taxon>
        <taxon>Lachnospiraceae</taxon>
        <taxon>Eisenbergiella</taxon>
    </lineage>
</organism>
<dbReference type="OrthoDB" id="9800974at2"/>
<dbReference type="SUPFAM" id="SSF51445">
    <property type="entry name" value="(Trans)glycosidases"/>
    <property type="match status" value="1"/>
</dbReference>
<evidence type="ECO:0000256" key="4">
    <source>
        <dbReference type="ARBA" id="ARBA00022723"/>
    </source>
</evidence>
<sequence length="677" mass="77854">MALYIGTNYHPHDWEKERWKKDVELMAQAGFTTVRLGHLCWDSYEPEEGVYTFEWFDEVMDLFAQAKIGVVLDVSMRPAPVWVHKLCPGCGVYSQGDVSQPSIRRYMEDVEDPAYQYYALRFAEVLTKRYKDHPALFAFGLCNEIGDGYRSLSEYTRKRFTNWLKHKYGTVDALNTAWAARRWSRKLTSFDDVVLPENDWVKGSPEAWLDMRRFYSDANGKFMVKLARTVEACAPGIPHSSNHYAEKENLGFDYMKYYGSFVDYPGMGFYPGYQAGDQYLFLSGVHYQRIAETQKPMWCLEFQTGSKGIMHGPYGALRMHAMLCLLNRTQMILGWTWRSMLGGEEQYLYGLLSHDGVPTVNYREYGQIAADMKKLEQYAFPYLPSPDVAVSYDYDSDWVIQYSPAQFRMSYKQIMTEVQRVFFDRNQDMNVVDLNDIRGDYKLLIIPGQVCMSRKEAEAVRQFVSRGGCVIMTACSATVDEHGQVFSTPRPGYFEDVFGIRVAGFARTDEEWSFSADSDIVRNEKGRHEMLRVGRKEPFVIDVLYYEELELVTAEEYVEFPDKKLCAVSVNTYGKGKAYYLAAETNADMIKWILERLTPELGLKQGIKVPEGIQARQIAPGQYFFVNTTADEITIPFSCLNEADSSETAVKYGVLHDCCYKGSLSLKPYDAELVIYK</sequence>
<dbReference type="Pfam" id="PF02449">
    <property type="entry name" value="Glyco_hydro_42"/>
    <property type="match status" value="1"/>
</dbReference>
<dbReference type="GO" id="GO:0009341">
    <property type="term" value="C:beta-galactosidase complex"/>
    <property type="evidence" value="ECO:0007669"/>
    <property type="project" value="InterPro"/>
</dbReference>
<dbReference type="Gene3D" id="3.20.20.80">
    <property type="entry name" value="Glycosidases"/>
    <property type="match status" value="1"/>
</dbReference>
<dbReference type="EC" id="3.2.1.23" evidence="3"/>
<name>A0A3E3J585_9FIRM</name>
<accession>A0A3E3J585</accession>
<proteinExistence type="inferred from homology"/>
<keyword evidence="5" id="KW-0378">Hydrolase</keyword>
<dbReference type="PANTHER" id="PTHR36447:SF2">
    <property type="entry name" value="BETA-GALACTOSIDASE YESZ"/>
    <property type="match status" value="1"/>
</dbReference>
<feature type="domain" description="Beta-galactosidase trimerisation" evidence="9">
    <location>
        <begin position="387"/>
        <end position="603"/>
    </location>
</feature>
<keyword evidence="6" id="KW-0862">Zinc</keyword>
<evidence type="ECO:0000256" key="7">
    <source>
        <dbReference type="ARBA" id="ARBA00023295"/>
    </source>
</evidence>
<evidence type="ECO:0000256" key="2">
    <source>
        <dbReference type="ARBA" id="ARBA00005940"/>
    </source>
</evidence>
<dbReference type="CDD" id="cd03143">
    <property type="entry name" value="A4_beta-galactosidase_middle_domain"/>
    <property type="match status" value="1"/>
</dbReference>
<evidence type="ECO:0000256" key="1">
    <source>
        <dbReference type="ARBA" id="ARBA00001412"/>
    </source>
</evidence>
<dbReference type="InterPro" id="IPR029062">
    <property type="entry name" value="Class_I_gatase-like"/>
</dbReference>
<comment type="caution">
    <text evidence="10">The sequence shown here is derived from an EMBL/GenBank/DDBJ whole genome shotgun (WGS) entry which is preliminary data.</text>
</comment>
<dbReference type="EMBL" id="QVLU01000001">
    <property type="protein sequence ID" value="RGE74520.1"/>
    <property type="molecule type" value="Genomic_DNA"/>
</dbReference>
<dbReference type="Proteomes" id="UP000261166">
    <property type="component" value="Unassembled WGS sequence"/>
</dbReference>
<comment type="similarity">
    <text evidence="2">Belongs to the glycosyl hydrolase 42 family.</text>
</comment>
<protein>
    <recommendedName>
        <fullName evidence="3">beta-galactosidase</fullName>
        <ecNumber evidence="3">3.2.1.23</ecNumber>
    </recommendedName>
</protein>
<dbReference type="PANTHER" id="PTHR36447">
    <property type="entry name" value="BETA-GALACTOSIDASE GANA"/>
    <property type="match status" value="1"/>
</dbReference>
<feature type="domain" description="Glycoside hydrolase family 42 N-terminal" evidence="8">
    <location>
        <begin position="9"/>
        <end position="375"/>
    </location>
</feature>
<dbReference type="RefSeq" id="WP_117530426.1">
    <property type="nucleotide sequence ID" value="NZ_JBKUNB010000021.1"/>
</dbReference>
<dbReference type="InterPro" id="IPR013738">
    <property type="entry name" value="Beta_galactosidase_Trimer"/>
</dbReference>
<dbReference type="AlphaFoldDB" id="A0A3E3J585"/>
<dbReference type="InterPro" id="IPR017853">
    <property type="entry name" value="GH"/>
</dbReference>
<dbReference type="Gene3D" id="3.40.50.880">
    <property type="match status" value="1"/>
</dbReference>
<evidence type="ECO:0000313" key="10">
    <source>
        <dbReference type="EMBL" id="RGE74520.1"/>
    </source>
</evidence>
<keyword evidence="7" id="KW-0326">Glycosidase</keyword>
<dbReference type="GO" id="GO:0046872">
    <property type="term" value="F:metal ion binding"/>
    <property type="evidence" value="ECO:0007669"/>
    <property type="project" value="UniProtKB-KW"/>
</dbReference>
<dbReference type="Pfam" id="PF08532">
    <property type="entry name" value="Glyco_hydro_42M"/>
    <property type="match status" value="1"/>
</dbReference>
<dbReference type="InterPro" id="IPR013529">
    <property type="entry name" value="Glyco_hydro_42_N"/>
</dbReference>
<reference evidence="10 11" key="1">
    <citation type="submission" date="2018-08" db="EMBL/GenBank/DDBJ databases">
        <title>A genome reference for cultivated species of the human gut microbiota.</title>
        <authorList>
            <person name="Zou Y."/>
            <person name="Xue W."/>
            <person name="Luo G."/>
        </authorList>
    </citation>
    <scope>NUCLEOTIDE SEQUENCE [LARGE SCALE GENOMIC DNA]</scope>
    <source>
        <strain evidence="10 11">AF26-4BH</strain>
    </source>
</reference>
<evidence type="ECO:0000256" key="5">
    <source>
        <dbReference type="ARBA" id="ARBA00022801"/>
    </source>
</evidence>
<evidence type="ECO:0000313" key="11">
    <source>
        <dbReference type="Proteomes" id="UP000261166"/>
    </source>
</evidence>
<dbReference type="GO" id="GO:0005975">
    <property type="term" value="P:carbohydrate metabolic process"/>
    <property type="evidence" value="ECO:0007669"/>
    <property type="project" value="InterPro"/>
</dbReference>
<evidence type="ECO:0000259" key="9">
    <source>
        <dbReference type="Pfam" id="PF08532"/>
    </source>
</evidence>
<dbReference type="InterPro" id="IPR003476">
    <property type="entry name" value="Glyco_hydro_42"/>
</dbReference>